<evidence type="ECO:0000256" key="5">
    <source>
        <dbReference type="ARBA" id="ARBA00022989"/>
    </source>
</evidence>
<dbReference type="SUPFAM" id="SSF52266">
    <property type="entry name" value="SGNH hydrolase"/>
    <property type="match status" value="1"/>
</dbReference>
<feature type="transmembrane region" description="Helical" evidence="8">
    <location>
        <begin position="264"/>
        <end position="282"/>
    </location>
</feature>
<sequence>MRFLIYILHRHLALDGIIICLQYSFCLQGLRGISICLVLIFHLFPKEFPRGFVGVDMFFVLSGFLMTKILSSDKSSTFEFYLKRVKRIVPIYYVTLIFLIISAVIFLLKDERTELIYNTIWAIPMLLNFQSIFEHTSYWDQISSIRYLTHFWSICVEFQYYLIAPLIHFGANHMKTSQEKRCYYLILIILSLVFQLTAIQELRYDCILSRIWQFLIGSLAYDLSKDYGSQKNNENHLKTKLVSIAMLNLSILIFYNPELFGEDLVRFIFTIFAFYICLNCESFNNNPILTSNPLIHLGNLSFSIYLVHWPIINLLKYIQFKDFDETNLSYLEFMTCLTLIYLVSTIFYHCFEVKFIRMDIQETKKTIGVLIITLITLLPVLAFKQSLIVHTLPSDIQKQIYLNFDREHQFKQLEVKNCDFSNDQIYCAQNSSGIGKLLVIGNSLSHRAFPLIQEFLNGNFSEIRLRARDGSAPLYDLYPPFTESCIQEAYDFKPDMIWVVQGANEVTFPREPYKSKLNKEYLDRTSQKILNLLQLANPKVVAIDLPFFIKDHRHLTFFGRSKLYRRESEEKFERVPINEVMTQITPTIERLRNLKCKNCIFNDIQGNLLQNNTKYFEFFDRENMVALSYDGAHLSNLAYRKYLRNEYMKTIEYFYQSI</sequence>
<keyword evidence="4 8" id="KW-0812">Transmembrane</keyword>
<evidence type="ECO:0000256" key="4">
    <source>
        <dbReference type="ARBA" id="ARBA00022692"/>
    </source>
</evidence>
<feature type="transmembrane region" description="Helical" evidence="8">
    <location>
        <begin position="145"/>
        <end position="163"/>
    </location>
</feature>
<evidence type="ECO:0000256" key="7">
    <source>
        <dbReference type="ARBA" id="ARBA00023315"/>
    </source>
</evidence>
<evidence type="ECO:0000256" key="3">
    <source>
        <dbReference type="ARBA" id="ARBA00022679"/>
    </source>
</evidence>
<keyword evidence="2" id="KW-1003">Cell membrane</keyword>
<comment type="caution">
    <text evidence="10">The sequence shown here is derived from an EMBL/GenBank/DDBJ whole genome shotgun (WGS) entry which is preliminary data.</text>
</comment>
<feature type="transmembrane region" description="Helical" evidence="8">
    <location>
        <begin position="115"/>
        <end position="133"/>
    </location>
</feature>
<evidence type="ECO:0000256" key="8">
    <source>
        <dbReference type="SAM" id="Phobius"/>
    </source>
</evidence>
<feature type="transmembrane region" description="Helical" evidence="8">
    <location>
        <begin position="330"/>
        <end position="351"/>
    </location>
</feature>
<dbReference type="InterPro" id="IPR002656">
    <property type="entry name" value="Acyl_transf_3_dom"/>
</dbReference>
<name>A0A9P1J3N9_9PELO</name>
<dbReference type="Gene3D" id="3.40.50.1110">
    <property type="entry name" value="SGNH hydrolase"/>
    <property type="match status" value="1"/>
</dbReference>
<dbReference type="GO" id="GO:0000271">
    <property type="term" value="P:polysaccharide biosynthetic process"/>
    <property type="evidence" value="ECO:0007669"/>
    <property type="project" value="TreeGrafter"/>
</dbReference>
<evidence type="ECO:0000313" key="10">
    <source>
        <dbReference type="EMBL" id="CAI5455941.1"/>
    </source>
</evidence>
<keyword evidence="11" id="KW-1185">Reference proteome</keyword>
<keyword evidence="6 8" id="KW-0472">Membrane</keyword>
<feature type="transmembrane region" description="Helical" evidence="8">
    <location>
        <begin position="91"/>
        <end position="109"/>
    </location>
</feature>
<dbReference type="GO" id="GO:0016747">
    <property type="term" value="F:acyltransferase activity, transferring groups other than amino-acyl groups"/>
    <property type="evidence" value="ECO:0007669"/>
    <property type="project" value="InterPro"/>
</dbReference>
<dbReference type="InterPro" id="IPR036514">
    <property type="entry name" value="SGNH_hydro_sf"/>
</dbReference>
<dbReference type="Proteomes" id="UP001152747">
    <property type="component" value="Unassembled WGS sequence"/>
</dbReference>
<organism evidence="10 11">
    <name type="scientific">Caenorhabditis angaria</name>
    <dbReference type="NCBI Taxonomy" id="860376"/>
    <lineage>
        <taxon>Eukaryota</taxon>
        <taxon>Metazoa</taxon>
        <taxon>Ecdysozoa</taxon>
        <taxon>Nematoda</taxon>
        <taxon>Chromadorea</taxon>
        <taxon>Rhabditida</taxon>
        <taxon>Rhabditina</taxon>
        <taxon>Rhabditomorpha</taxon>
        <taxon>Rhabditoidea</taxon>
        <taxon>Rhabditidae</taxon>
        <taxon>Peloderinae</taxon>
        <taxon>Caenorhabditis</taxon>
    </lineage>
</organism>
<dbReference type="EMBL" id="CANHGI010000006">
    <property type="protein sequence ID" value="CAI5455941.1"/>
    <property type="molecule type" value="Genomic_DNA"/>
</dbReference>
<reference evidence="10" key="1">
    <citation type="submission" date="2022-11" db="EMBL/GenBank/DDBJ databases">
        <authorList>
            <person name="Kikuchi T."/>
        </authorList>
    </citation>
    <scope>NUCLEOTIDE SEQUENCE</scope>
    <source>
        <strain evidence="10">PS1010</strain>
    </source>
</reference>
<keyword evidence="3" id="KW-0808">Transferase</keyword>
<feature type="transmembrane region" description="Helical" evidence="8">
    <location>
        <begin position="183"/>
        <end position="202"/>
    </location>
</feature>
<evidence type="ECO:0000256" key="1">
    <source>
        <dbReference type="ARBA" id="ARBA00004651"/>
    </source>
</evidence>
<evidence type="ECO:0000256" key="2">
    <source>
        <dbReference type="ARBA" id="ARBA00022475"/>
    </source>
</evidence>
<comment type="subcellular location">
    <subcellularLocation>
        <location evidence="1">Cell membrane</location>
        <topology evidence="1">Multi-pass membrane protein</topology>
    </subcellularLocation>
</comment>
<keyword evidence="7" id="KW-0012">Acyltransferase</keyword>
<evidence type="ECO:0000256" key="6">
    <source>
        <dbReference type="ARBA" id="ARBA00023136"/>
    </source>
</evidence>
<dbReference type="InterPro" id="IPR050879">
    <property type="entry name" value="Acyltransferase_3"/>
</dbReference>
<feature type="transmembrane region" description="Helical" evidence="8">
    <location>
        <begin position="363"/>
        <end position="383"/>
    </location>
</feature>
<evidence type="ECO:0000259" key="9">
    <source>
        <dbReference type="Pfam" id="PF01757"/>
    </source>
</evidence>
<protein>
    <recommendedName>
        <fullName evidence="9">Acyltransferase 3 domain-containing protein</fullName>
    </recommendedName>
</protein>
<accession>A0A9P1J3N9</accession>
<dbReference type="OrthoDB" id="92766at2759"/>
<dbReference type="AlphaFoldDB" id="A0A9P1J3N9"/>
<gene>
    <name evidence="10" type="ORF">CAMP_LOCUS18578</name>
</gene>
<keyword evidence="5 8" id="KW-1133">Transmembrane helix</keyword>
<evidence type="ECO:0000313" key="11">
    <source>
        <dbReference type="Proteomes" id="UP001152747"/>
    </source>
</evidence>
<feature type="domain" description="Acyltransferase 3" evidence="9">
    <location>
        <begin position="27"/>
        <end position="348"/>
    </location>
</feature>
<dbReference type="GO" id="GO:0005886">
    <property type="term" value="C:plasma membrane"/>
    <property type="evidence" value="ECO:0007669"/>
    <property type="project" value="UniProtKB-SubCell"/>
</dbReference>
<feature type="transmembrane region" description="Helical" evidence="8">
    <location>
        <begin position="12"/>
        <end position="45"/>
    </location>
</feature>
<dbReference type="Pfam" id="PF01757">
    <property type="entry name" value="Acyl_transf_3"/>
    <property type="match status" value="1"/>
</dbReference>
<dbReference type="PANTHER" id="PTHR23028:SF53">
    <property type="entry name" value="ACYL_TRANSF_3 DOMAIN-CONTAINING PROTEIN"/>
    <property type="match status" value="1"/>
</dbReference>
<dbReference type="PANTHER" id="PTHR23028">
    <property type="entry name" value="ACETYLTRANSFERASE"/>
    <property type="match status" value="1"/>
</dbReference>
<proteinExistence type="predicted"/>
<feature type="transmembrane region" description="Helical" evidence="8">
    <location>
        <begin position="294"/>
        <end position="318"/>
    </location>
</feature>